<keyword evidence="10" id="KW-0539">Nucleus</keyword>
<evidence type="ECO:0000256" key="5">
    <source>
        <dbReference type="ARBA" id="ARBA00022741"/>
    </source>
</evidence>
<evidence type="ECO:0000313" key="18">
    <source>
        <dbReference type="EMBL" id="CAB3237254.1"/>
    </source>
</evidence>
<feature type="domain" description="Helicase ATP-binding" evidence="15">
    <location>
        <begin position="41"/>
        <end position="221"/>
    </location>
</feature>
<evidence type="ECO:0000259" key="17">
    <source>
        <dbReference type="PROSITE" id="PS51195"/>
    </source>
</evidence>
<evidence type="ECO:0000259" key="16">
    <source>
        <dbReference type="PROSITE" id="PS51194"/>
    </source>
</evidence>
<accession>A0A6F9DBL1</accession>
<keyword evidence="9" id="KW-0694">RNA-binding</keyword>
<feature type="domain" description="DEAD-box RNA helicase Q" evidence="17">
    <location>
        <begin position="10"/>
        <end position="38"/>
    </location>
</feature>
<protein>
    <recommendedName>
        <fullName evidence="2">RNA helicase</fullName>
        <ecNumber evidence="2">3.6.4.13</ecNumber>
    </recommendedName>
</protein>
<dbReference type="EC" id="3.6.4.13" evidence="2"/>
<evidence type="ECO:0000256" key="6">
    <source>
        <dbReference type="ARBA" id="ARBA00022801"/>
    </source>
</evidence>
<keyword evidence="4" id="KW-0698">rRNA processing</keyword>
<evidence type="ECO:0000256" key="11">
    <source>
        <dbReference type="ARBA" id="ARBA00038041"/>
    </source>
</evidence>
<dbReference type="SMART" id="SM00487">
    <property type="entry name" value="DEXDc"/>
    <property type="match status" value="1"/>
</dbReference>
<evidence type="ECO:0000256" key="7">
    <source>
        <dbReference type="ARBA" id="ARBA00022806"/>
    </source>
</evidence>
<dbReference type="PROSITE" id="PS51194">
    <property type="entry name" value="HELICASE_CTER"/>
    <property type="match status" value="1"/>
</dbReference>
<proteinExistence type="evidence at transcript level"/>
<comment type="subcellular location">
    <subcellularLocation>
        <location evidence="1">Nucleus</location>
        <location evidence="1">Nucleolus</location>
    </subcellularLocation>
</comment>
<dbReference type="GO" id="GO:0005829">
    <property type="term" value="C:cytosol"/>
    <property type="evidence" value="ECO:0007669"/>
    <property type="project" value="TreeGrafter"/>
</dbReference>
<evidence type="ECO:0000256" key="9">
    <source>
        <dbReference type="ARBA" id="ARBA00022884"/>
    </source>
</evidence>
<feature type="domain" description="Helicase C-terminal" evidence="16">
    <location>
        <begin position="233"/>
        <end position="436"/>
    </location>
</feature>
<dbReference type="PANTHER" id="PTHR47959:SF21">
    <property type="entry name" value="DEAD-BOX HELICASE 56"/>
    <property type="match status" value="1"/>
</dbReference>
<evidence type="ECO:0000256" key="10">
    <source>
        <dbReference type="ARBA" id="ARBA00023242"/>
    </source>
</evidence>
<comment type="similarity">
    <text evidence="11">Belongs to the DEAD box helicase family. DDX56/DBP9 subfamily.</text>
</comment>
<dbReference type="CDD" id="cd17961">
    <property type="entry name" value="DEADc_DDX56"/>
    <property type="match status" value="1"/>
</dbReference>
<dbReference type="PANTHER" id="PTHR47959">
    <property type="entry name" value="ATP-DEPENDENT RNA HELICASE RHLE-RELATED"/>
    <property type="match status" value="1"/>
</dbReference>
<dbReference type="GO" id="GO:0003724">
    <property type="term" value="F:RNA helicase activity"/>
    <property type="evidence" value="ECO:0007669"/>
    <property type="project" value="UniProtKB-EC"/>
</dbReference>
<keyword evidence="8" id="KW-0067">ATP-binding</keyword>
<evidence type="ECO:0000256" key="8">
    <source>
        <dbReference type="ARBA" id="ARBA00022840"/>
    </source>
</evidence>
<keyword evidence="3" id="KW-0690">Ribosome biogenesis</keyword>
<keyword evidence="7 18" id="KW-0347">Helicase</keyword>
<reference evidence="18" key="1">
    <citation type="submission" date="2020-04" db="EMBL/GenBank/DDBJ databases">
        <authorList>
            <person name="Neveu A P."/>
        </authorList>
    </citation>
    <scope>NUCLEOTIDE SEQUENCE</scope>
    <source>
        <tissue evidence="18">Whole embryo</tissue>
    </source>
</reference>
<evidence type="ECO:0000256" key="3">
    <source>
        <dbReference type="ARBA" id="ARBA00022517"/>
    </source>
</evidence>
<keyword evidence="5" id="KW-0547">Nucleotide-binding</keyword>
<gene>
    <name evidence="18" type="primary">Ddx56</name>
</gene>
<dbReference type="InterPro" id="IPR050079">
    <property type="entry name" value="DEAD_box_RNA_helicase"/>
</dbReference>
<dbReference type="InterPro" id="IPR011545">
    <property type="entry name" value="DEAD/DEAH_box_helicase_dom"/>
</dbReference>
<evidence type="ECO:0000256" key="14">
    <source>
        <dbReference type="SAM" id="MobiDB-lite"/>
    </source>
</evidence>
<evidence type="ECO:0000256" key="4">
    <source>
        <dbReference type="ARBA" id="ARBA00022552"/>
    </source>
</evidence>
<dbReference type="PROSITE" id="PS51195">
    <property type="entry name" value="Q_MOTIF"/>
    <property type="match status" value="1"/>
</dbReference>
<comment type="catalytic activity">
    <reaction evidence="12">
        <text>ATP + H2O = ADP + phosphate + H(+)</text>
        <dbReference type="Rhea" id="RHEA:13065"/>
        <dbReference type="ChEBI" id="CHEBI:15377"/>
        <dbReference type="ChEBI" id="CHEBI:15378"/>
        <dbReference type="ChEBI" id="CHEBI:30616"/>
        <dbReference type="ChEBI" id="CHEBI:43474"/>
        <dbReference type="ChEBI" id="CHEBI:456216"/>
        <dbReference type="EC" id="3.6.4.13"/>
    </reaction>
</comment>
<dbReference type="GO" id="GO:0006364">
    <property type="term" value="P:rRNA processing"/>
    <property type="evidence" value="ECO:0007669"/>
    <property type="project" value="UniProtKB-KW"/>
</dbReference>
<dbReference type="InterPro" id="IPR014001">
    <property type="entry name" value="Helicase_ATP-bd"/>
</dbReference>
<evidence type="ECO:0000259" key="15">
    <source>
        <dbReference type="PROSITE" id="PS51192"/>
    </source>
</evidence>
<feature type="short sequence motif" description="Q motif" evidence="13">
    <location>
        <begin position="10"/>
        <end position="38"/>
    </location>
</feature>
<dbReference type="GO" id="GO:0005730">
    <property type="term" value="C:nucleolus"/>
    <property type="evidence" value="ECO:0007669"/>
    <property type="project" value="UniProtKB-SubCell"/>
</dbReference>
<evidence type="ECO:0000256" key="2">
    <source>
        <dbReference type="ARBA" id="ARBA00012552"/>
    </source>
</evidence>
<dbReference type="SMART" id="SM00490">
    <property type="entry name" value="HELICc"/>
    <property type="match status" value="1"/>
</dbReference>
<evidence type="ECO:0000256" key="12">
    <source>
        <dbReference type="ARBA" id="ARBA00047984"/>
    </source>
</evidence>
<dbReference type="PROSITE" id="PS51192">
    <property type="entry name" value="HELICASE_ATP_BIND_1"/>
    <property type="match status" value="1"/>
</dbReference>
<dbReference type="AlphaFoldDB" id="A0A6F9DBL1"/>
<dbReference type="EMBL" id="LR784443">
    <property type="protein sequence ID" value="CAB3237254.1"/>
    <property type="molecule type" value="mRNA"/>
</dbReference>
<dbReference type="Pfam" id="PF00270">
    <property type="entry name" value="DEAD"/>
    <property type="match status" value="1"/>
</dbReference>
<evidence type="ECO:0000256" key="13">
    <source>
        <dbReference type="PROSITE-ProRule" id="PRU00552"/>
    </source>
</evidence>
<dbReference type="InterPro" id="IPR001650">
    <property type="entry name" value="Helicase_C-like"/>
</dbReference>
<keyword evidence="6" id="KW-0378">Hydrolase</keyword>
<organism evidence="18">
    <name type="scientific">Phallusia mammillata</name>
    <dbReference type="NCBI Taxonomy" id="59560"/>
    <lineage>
        <taxon>Eukaryota</taxon>
        <taxon>Metazoa</taxon>
        <taxon>Chordata</taxon>
        <taxon>Tunicata</taxon>
        <taxon>Ascidiacea</taxon>
        <taxon>Phlebobranchia</taxon>
        <taxon>Ascidiidae</taxon>
        <taxon>Phallusia</taxon>
    </lineage>
</organism>
<evidence type="ECO:0000256" key="1">
    <source>
        <dbReference type="ARBA" id="ARBA00004604"/>
    </source>
</evidence>
<dbReference type="SUPFAM" id="SSF52540">
    <property type="entry name" value="P-loop containing nucleoside triphosphate hydrolases"/>
    <property type="match status" value="2"/>
</dbReference>
<feature type="region of interest" description="Disordered" evidence="14">
    <location>
        <begin position="523"/>
        <end position="570"/>
    </location>
</feature>
<dbReference type="Pfam" id="PF00271">
    <property type="entry name" value="Helicase_C"/>
    <property type="match status" value="1"/>
</dbReference>
<dbReference type="GO" id="GO:0016787">
    <property type="term" value="F:hydrolase activity"/>
    <property type="evidence" value="ECO:0007669"/>
    <property type="project" value="UniProtKB-KW"/>
</dbReference>
<dbReference type="InterPro" id="IPR027417">
    <property type="entry name" value="P-loop_NTPase"/>
</dbReference>
<dbReference type="InterPro" id="IPR014014">
    <property type="entry name" value="RNA_helicase_DEAD_Q_motif"/>
</dbReference>
<dbReference type="FunFam" id="3.40.50.300:FF:001046">
    <property type="entry name" value="Probable ATP-dependent RNA helicase ddx56"/>
    <property type="match status" value="1"/>
</dbReference>
<dbReference type="CDD" id="cd18787">
    <property type="entry name" value="SF2_C_DEAD"/>
    <property type="match status" value="1"/>
</dbReference>
<dbReference type="Gene3D" id="3.40.50.300">
    <property type="entry name" value="P-loop containing nucleotide triphosphate hydrolases"/>
    <property type="match status" value="2"/>
</dbReference>
<sequence>MEDDEVPKKVQFHEMGLDNRILKSIANLGWFEPTAIQEKAIPFALDGKDILSRARTGSGKTAAYAIPIIQRILNNKKSTSSDEGQQIRALVLVPSRELSKQAYVMMQELISCCSQSVSCIDVSHESNPELLRPLLSEKPDVVIGTPSRVLAQVNAENLDLSTLQWLVMDEADLLFSFGYEDDLKSLNPHFPNNYQAFITSATFTEDVEALKKLILHNPITLNLNESQLPAASQLTQYHVFNETEDDKYLLIYALLKLKLIRGKSLLFVNTVNRCYRLKLFLEQFSIFCCVLNSELPVNIRCHVVEQYNQGLYDIIIATDESSLIDLPANETTNKPTKKMGKMKKKRKVQSKEYCVSRGIDFQNVSNVINFDFPKTVQAYVHRVGRTARGDKMGTALSFVLAEEMDLLKEAQKQLSGSGEEEDTPLKPYQFKMEEIEGFRYRCKDAIRSVTKTRIREARVKEIRREMLNSEKLKTYFEENPNDLHVLRHDAVSQPVKVKKHMKNVPEYLIPPTLKSMYTGVKATPKRSLPAPSHAVKEKRHKQGRQRTGQLNPKYKKQMEDPLKSFKYVKK</sequence>
<name>A0A6F9DBL1_9ASCI</name>
<dbReference type="GO" id="GO:0003723">
    <property type="term" value="F:RNA binding"/>
    <property type="evidence" value="ECO:0007669"/>
    <property type="project" value="UniProtKB-KW"/>
</dbReference>
<dbReference type="GO" id="GO:0005524">
    <property type="term" value="F:ATP binding"/>
    <property type="evidence" value="ECO:0007669"/>
    <property type="project" value="UniProtKB-KW"/>
</dbReference>